<dbReference type="Gene3D" id="1.10.510.10">
    <property type="entry name" value="Transferase(Phosphotransferase) domain 1"/>
    <property type="match status" value="1"/>
</dbReference>
<feature type="region of interest" description="Disordered" evidence="5">
    <location>
        <begin position="284"/>
        <end position="350"/>
    </location>
</feature>
<organism evidence="7 8">
    <name type="scientific">Tritrichomonas musculus</name>
    <dbReference type="NCBI Taxonomy" id="1915356"/>
    <lineage>
        <taxon>Eukaryota</taxon>
        <taxon>Metamonada</taxon>
        <taxon>Parabasalia</taxon>
        <taxon>Tritrichomonadida</taxon>
        <taxon>Tritrichomonadidae</taxon>
        <taxon>Tritrichomonas</taxon>
    </lineage>
</organism>
<name>A0ABR2K8A2_9EUKA</name>
<feature type="binding site" evidence="3">
    <location>
        <position position="60"/>
    </location>
    <ligand>
        <name>ATP</name>
        <dbReference type="ChEBI" id="CHEBI:30616"/>
    </ligand>
</feature>
<protein>
    <recommendedName>
        <fullName evidence="6">Protein kinase domain-containing protein</fullName>
    </recommendedName>
</protein>
<dbReference type="PROSITE" id="PS00108">
    <property type="entry name" value="PROTEIN_KINASE_ST"/>
    <property type="match status" value="1"/>
</dbReference>
<sequence>MIKRNNMASTLSEFPPESISYITVTLREHNLELIERIGYGGFSLIFKVKSTRIPKYYAAKVLNTASVRHSNHKATFKNERKALSHLSHPNIIKLIDHFESGKFLFLIIELCSSKTLEDVIKAGTATVTDRVLYMKQLLHALVHIHSSGYVHRDIKPANVLFDDYGRLKLADFGLCIKWPENGEKSQEFLGSPHFMAPEIFRREPFDPYKADIYALGITFYELCGGQSNWPTSLDILSALISKEGFIVHHGTKPDITRIVAAMTKMKASSRPSLFTIARQPIFHSTRKPLPAPTQSSTSSIKTISTPLRKQSAAKAEVKTMRSRKLTTSELKPKKRQRSAQPQLRMLTSQS</sequence>
<gene>
    <name evidence="7" type="ORF">M9Y10_042195</name>
</gene>
<dbReference type="PANTHER" id="PTHR24362">
    <property type="entry name" value="SERINE/THREONINE-PROTEIN KINASE NEK"/>
    <property type="match status" value="1"/>
</dbReference>
<dbReference type="PANTHER" id="PTHR24362:SF309">
    <property type="entry name" value="PROTEIN KINASE DOMAIN-CONTAINING PROTEIN"/>
    <property type="match status" value="1"/>
</dbReference>
<dbReference type="PROSITE" id="PS50011">
    <property type="entry name" value="PROTEIN_KINASE_DOM"/>
    <property type="match status" value="1"/>
</dbReference>
<dbReference type="SMART" id="SM00220">
    <property type="entry name" value="S_TKc"/>
    <property type="match status" value="1"/>
</dbReference>
<dbReference type="Proteomes" id="UP001470230">
    <property type="component" value="Unassembled WGS sequence"/>
</dbReference>
<feature type="domain" description="Protein kinase" evidence="6">
    <location>
        <begin position="31"/>
        <end position="282"/>
    </location>
</feature>
<keyword evidence="4" id="KW-0808">Transferase</keyword>
<evidence type="ECO:0000256" key="3">
    <source>
        <dbReference type="PROSITE-ProRule" id="PRU10141"/>
    </source>
</evidence>
<keyword evidence="4" id="KW-0418">Kinase</keyword>
<evidence type="ECO:0000256" key="5">
    <source>
        <dbReference type="SAM" id="MobiDB-lite"/>
    </source>
</evidence>
<dbReference type="EMBL" id="JAPFFF010000007">
    <property type="protein sequence ID" value="KAK8886727.1"/>
    <property type="molecule type" value="Genomic_DNA"/>
</dbReference>
<reference evidence="7 8" key="1">
    <citation type="submission" date="2024-04" db="EMBL/GenBank/DDBJ databases">
        <title>Tritrichomonas musculus Genome.</title>
        <authorList>
            <person name="Alves-Ferreira E."/>
            <person name="Grigg M."/>
            <person name="Lorenzi H."/>
            <person name="Galac M."/>
        </authorList>
    </citation>
    <scope>NUCLEOTIDE SEQUENCE [LARGE SCALE GENOMIC DNA]</scope>
    <source>
        <strain evidence="7 8">EAF2021</strain>
    </source>
</reference>
<keyword evidence="4" id="KW-0723">Serine/threonine-protein kinase</keyword>
<accession>A0ABR2K8A2</accession>
<dbReference type="CDD" id="cd14014">
    <property type="entry name" value="STKc_PknB_like"/>
    <property type="match status" value="1"/>
</dbReference>
<dbReference type="InterPro" id="IPR017441">
    <property type="entry name" value="Protein_kinase_ATP_BS"/>
</dbReference>
<keyword evidence="8" id="KW-1185">Reference proteome</keyword>
<dbReference type="InterPro" id="IPR011009">
    <property type="entry name" value="Kinase-like_dom_sf"/>
</dbReference>
<dbReference type="Pfam" id="PF00069">
    <property type="entry name" value="Pkinase"/>
    <property type="match status" value="1"/>
</dbReference>
<dbReference type="SUPFAM" id="SSF56112">
    <property type="entry name" value="Protein kinase-like (PK-like)"/>
    <property type="match status" value="1"/>
</dbReference>
<evidence type="ECO:0000313" key="7">
    <source>
        <dbReference type="EMBL" id="KAK8886727.1"/>
    </source>
</evidence>
<dbReference type="InterPro" id="IPR000719">
    <property type="entry name" value="Prot_kinase_dom"/>
</dbReference>
<feature type="compositionally biased region" description="Low complexity" evidence="5">
    <location>
        <begin position="293"/>
        <end position="305"/>
    </location>
</feature>
<keyword evidence="2 3" id="KW-0067">ATP-binding</keyword>
<evidence type="ECO:0000256" key="2">
    <source>
        <dbReference type="ARBA" id="ARBA00022840"/>
    </source>
</evidence>
<evidence type="ECO:0000313" key="8">
    <source>
        <dbReference type="Proteomes" id="UP001470230"/>
    </source>
</evidence>
<comment type="caution">
    <text evidence="7">The sequence shown here is derived from an EMBL/GenBank/DDBJ whole genome shotgun (WGS) entry which is preliminary data.</text>
</comment>
<evidence type="ECO:0000259" key="6">
    <source>
        <dbReference type="PROSITE" id="PS50011"/>
    </source>
</evidence>
<evidence type="ECO:0000256" key="1">
    <source>
        <dbReference type="ARBA" id="ARBA00022741"/>
    </source>
</evidence>
<feature type="compositionally biased region" description="Polar residues" evidence="5">
    <location>
        <begin position="338"/>
        <end position="350"/>
    </location>
</feature>
<evidence type="ECO:0000256" key="4">
    <source>
        <dbReference type="RuleBase" id="RU000304"/>
    </source>
</evidence>
<keyword evidence="1 3" id="KW-0547">Nucleotide-binding</keyword>
<dbReference type="InterPro" id="IPR008271">
    <property type="entry name" value="Ser/Thr_kinase_AS"/>
</dbReference>
<comment type="similarity">
    <text evidence="4">Belongs to the protein kinase superfamily.</text>
</comment>
<proteinExistence type="inferred from homology"/>
<dbReference type="PROSITE" id="PS00107">
    <property type="entry name" value="PROTEIN_KINASE_ATP"/>
    <property type="match status" value="1"/>
</dbReference>